<sequence>MEYFGSSLKSIGSNMKAEIQRRQSFFQLSKARGPSLPQEIIILIADLLDDRSLRQCALAARCFLSPARARTFGTITFQKEEYHEKGRSISHLDRLASLVLVRPNQPRQLTKSERLLALLESTPGLGEFIKEFVIEGQPFTGRSWNAEDYLPIHQILPQLPNLESISLLFHQDHPVSFFYFSETSCMAIIQALHSAQIRRVAIENVSFDTIDTLLVFLSHAVAGGAVEELSITTWGDQPLEPLSFDTEERLKGWLRETPTPTDSTTFLTNRLRSLQVNGPPPIIEQVLEWAKSDQSHICLDLLVRFEVVGAITNAQLNLVSQTTSTALQSQRLRHLGIIAGEEAFYPNNEAAFASFLSSSSASIPPNPLTRSLLSGLATNLRYITFYAVSFDTPSTAYFPFLSVSLTWWSTLFTHISLPTLNEFRIDRRGFCSVFMLCRQQSVYGLGDDSIRRFHIPTEAYRDLERALYRCAPNARLFIDVKARGAGDYPSLNRWKEMFFPSDAWSFLEECFPLAHTEGETLEFLFRLQAEVVVLLPRSARAKPVRVRESGCFVYTPEQRWIKLEDEERAYMRDTNAPKTDFRCYAG</sequence>
<name>A0ABR2ZDT8_9AGAR</name>
<organism evidence="1 2">
    <name type="scientific">Marasmius tenuissimus</name>
    <dbReference type="NCBI Taxonomy" id="585030"/>
    <lineage>
        <taxon>Eukaryota</taxon>
        <taxon>Fungi</taxon>
        <taxon>Dikarya</taxon>
        <taxon>Basidiomycota</taxon>
        <taxon>Agaricomycotina</taxon>
        <taxon>Agaricomycetes</taxon>
        <taxon>Agaricomycetidae</taxon>
        <taxon>Agaricales</taxon>
        <taxon>Marasmiineae</taxon>
        <taxon>Marasmiaceae</taxon>
        <taxon>Marasmius</taxon>
    </lineage>
</organism>
<accession>A0ABR2ZDT8</accession>
<evidence type="ECO:0008006" key="3">
    <source>
        <dbReference type="Google" id="ProtNLM"/>
    </source>
</evidence>
<proteinExistence type="predicted"/>
<protein>
    <recommendedName>
        <fullName evidence="3">F-box domain-containing protein</fullName>
    </recommendedName>
</protein>
<comment type="caution">
    <text evidence="1">The sequence shown here is derived from an EMBL/GenBank/DDBJ whole genome shotgun (WGS) entry which is preliminary data.</text>
</comment>
<dbReference type="EMBL" id="JBBXMP010000208">
    <property type="protein sequence ID" value="KAL0059756.1"/>
    <property type="molecule type" value="Genomic_DNA"/>
</dbReference>
<evidence type="ECO:0000313" key="1">
    <source>
        <dbReference type="EMBL" id="KAL0059756.1"/>
    </source>
</evidence>
<gene>
    <name evidence="1" type="ORF">AAF712_013481</name>
</gene>
<keyword evidence="2" id="KW-1185">Reference proteome</keyword>
<dbReference type="Proteomes" id="UP001437256">
    <property type="component" value="Unassembled WGS sequence"/>
</dbReference>
<evidence type="ECO:0000313" key="2">
    <source>
        <dbReference type="Proteomes" id="UP001437256"/>
    </source>
</evidence>
<reference evidence="1 2" key="1">
    <citation type="submission" date="2024-05" db="EMBL/GenBank/DDBJ databases">
        <title>A draft genome resource for the thread blight pathogen Marasmius tenuissimus strain MS-2.</title>
        <authorList>
            <person name="Yulfo-Soto G.E."/>
            <person name="Baruah I.K."/>
            <person name="Amoako-Attah I."/>
            <person name="Bukari Y."/>
            <person name="Meinhardt L.W."/>
            <person name="Bailey B.A."/>
            <person name="Cohen S.P."/>
        </authorList>
    </citation>
    <scope>NUCLEOTIDE SEQUENCE [LARGE SCALE GENOMIC DNA]</scope>
    <source>
        <strain evidence="1 2">MS-2</strain>
    </source>
</reference>